<dbReference type="Proteomes" id="UP000054937">
    <property type="component" value="Unassembled WGS sequence"/>
</dbReference>
<comment type="caution">
    <text evidence="4">The sequence shown here is derived from an EMBL/GenBank/DDBJ whole genome shotgun (WGS) entry which is preliminary data.</text>
</comment>
<dbReference type="InterPro" id="IPR041442">
    <property type="entry name" value="PIH1D1/2/3_CS-like"/>
</dbReference>
<name>A0A0V0Q771_PSEPJ</name>
<sequence length="231" mass="26837">MSQAPEFNMQHLFALKELIMGDEEEEEQQIQQGQKGSVLNPGNLGKKSGDDKKEIARPFSKINIKPGQKPEEVQQQKEQMQQQFENMPNVLQKKNKDLESKKNNKTDIFDEDEVKELPIQTNDTRKRPEFDQMLKQNVGTQDVFLGTTGMDPTSTKCQQILLKIYLPEVKFKDIQLDVTKTGLVLQTSQYYLHHTFPYNVKDKEGNAKWISDKEILQLTFPIVRDFEMPDF</sequence>
<dbReference type="Gene3D" id="2.60.40.790">
    <property type="match status" value="1"/>
</dbReference>
<dbReference type="InterPro" id="IPR008978">
    <property type="entry name" value="HSP20-like_chaperone"/>
</dbReference>
<protein>
    <recommendedName>
        <fullName evidence="3">PIH1D1/2/3 CS-like domain-containing protein</fullName>
    </recommendedName>
</protein>
<dbReference type="OrthoDB" id="25887at2759"/>
<dbReference type="GO" id="GO:0051087">
    <property type="term" value="F:protein-folding chaperone binding"/>
    <property type="evidence" value="ECO:0007669"/>
    <property type="project" value="InterPro"/>
</dbReference>
<dbReference type="Pfam" id="PF18201">
    <property type="entry name" value="PIH1_CS"/>
    <property type="match status" value="1"/>
</dbReference>
<dbReference type="PANTHER" id="PTHR21083:SF0">
    <property type="entry name" value="DYNEIN AXONEMAL ASSEMBLY FACTOR 6"/>
    <property type="match status" value="1"/>
</dbReference>
<accession>A0A0V0Q771</accession>
<dbReference type="GO" id="GO:0070286">
    <property type="term" value="P:axonemal dynein complex assembly"/>
    <property type="evidence" value="ECO:0007669"/>
    <property type="project" value="InterPro"/>
</dbReference>
<gene>
    <name evidence="4" type="ORF">PPERSA_07301</name>
</gene>
<evidence type="ECO:0000313" key="5">
    <source>
        <dbReference type="Proteomes" id="UP000054937"/>
    </source>
</evidence>
<reference evidence="4 5" key="1">
    <citation type="journal article" date="2015" name="Sci. Rep.">
        <title>Genome of the facultative scuticociliatosis pathogen Pseudocohnilembus persalinus provides insight into its virulence through horizontal gene transfer.</title>
        <authorList>
            <person name="Xiong J."/>
            <person name="Wang G."/>
            <person name="Cheng J."/>
            <person name="Tian M."/>
            <person name="Pan X."/>
            <person name="Warren A."/>
            <person name="Jiang C."/>
            <person name="Yuan D."/>
            <person name="Miao W."/>
        </authorList>
    </citation>
    <scope>NUCLEOTIDE SEQUENCE [LARGE SCALE GENOMIC DNA]</scope>
    <source>
        <strain evidence="4">36N120E</strain>
    </source>
</reference>
<keyword evidence="5" id="KW-1185">Reference proteome</keyword>
<evidence type="ECO:0000256" key="1">
    <source>
        <dbReference type="ARBA" id="ARBA00008511"/>
    </source>
</evidence>
<comment type="similarity">
    <text evidence="1">Belongs to the PIH1 family.</text>
</comment>
<proteinExistence type="inferred from homology"/>
<organism evidence="4 5">
    <name type="scientific">Pseudocohnilembus persalinus</name>
    <name type="common">Ciliate</name>
    <dbReference type="NCBI Taxonomy" id="266149"/>
    <lineage>
        <taxon>Eukaryota</taxon>
        <taxon>Sar</taxon>
        <taxon>Alveolata</taxon>
        <taxon>Ciliophora</taxon>
        <taxon>Intramacronucleata</taxon>
        <taxon>Oligohymenophorea</taxon>
        <taxon>Scuticociliatia</taxon>
        <taxon>Philasterida</taxon>
        <taxon>Pseudocohnilembidae</taxon>
        <taxon>Pseudocohnilembus</taxon>
    </lineage>
</organism>
<dbReference type="AlphaFoldDB" id="A0A0V0Q771"/>
<dbReference type="GO" id="GO:0005737">
    <property type="term" value="C:cytoplasm"/>
    <property type="evidence" value="ECO:0007669"/>
    <property type="project" value="TreeGrafter"/>
</dbReference>
<feature type="compositionally biased region" description="Basic and acidic residues" evidence="2">
    <location>
        <begin position="47"/>
        <end position="56"/>
    </location>
</feature>
<dbReference type="OMA" id="WDIDEIQ"/>
<evidence type="ECO:0000313" key="4">
    <source>
        <dbReference type="EMBL" id="KRW98076.1"/>
    </source>
</evidence>
<dbReference type="PANTHER" id="PTHR21083">
    <property type="entry name" value="TWISTER"/>
    <property type="match status" value="1"/>
</dbReference>
<evidence type="ECO:0000256" key="2">
    <source>
        <dbReference type="SAM" id="MobiDB-lite"/>
    </source>
</evidence>
<dbReference type="InterPro" id="IPR026697">
    <property type="entry name" value="DNAAF6"/>
</dbReference>
<dbReference type="GO" id="GO:0045505">
    <property type="term" value="F:dynein intermediate chain binding"/>
    <property type="evidence" value="ECO:0007669"/>
    <property type="project" value="TreeGrafter"/>
</dbReference>
<dbReference type="EMBL" id="LDAU01000286">
    <property type="protein sequence ID" value="KRW98076.1"/>
    <property type="molecule type" value="Genomic_DNA"/>
</dbReference>
<evidence type="ECO:0000259" key="3">
    <source>
        <dbReference type="Pfam" id="PF18201"/>
    </source>
</evidence>
<feature type="domain" description="PIH1D1/2/3 CS-like" evidence="3">
    <location>
        <begin position="128"/>
        <end position="222"/>
    </location>
</feature>
<feature type="region of interest" description="Disordered" evidence="2">
    <location>
        <begin position="19"/>
        <end position="81"/>
    </location>
</feature>
<dbReference type="InParanoid" id="A0A0V0Q771"/>